<dbReference type="PATRIC" id="fig|86662.25.peg.1147"/>
<name>A0A1E8BB71_BACMY</name>
<dbReference type="AlphaFoldDB" id="A0A1E8BB71"/>
<accession>A0A1E8BB71</accession>
<evidence type="ECO:0000313" key="1">
    <source>
        <dbReference type="EMBL" id="OFD82587.1"/>
    </source>
</evidence>
<dbReference type="RefSeq" id="WP_070141265.1">
    <property type="nucleotide sequence ID" value="NZ_LXLT01000018.1"/>
</dbReference>
<gene>
    <name evidence="1" type="ORF">BWGOE8_11720</name>
</gene>
<dbReference type="EMBL" id="LXLT01000018">
    <property type="protein sequence ID" value="OFD82587.1"/>
    <property type="molecule type" value="Genomic_DNA"/>
</dbReference>
<evidence type="ECO:0000313" key="2">
    <source>
        <dbReference type="Proteomes" id="UP000175706"/>
    </source>
</evidence>
<dbReference type="Proteomes" id="UP000175706">
    <property type="component" value="Unassembled WGS sequence"/>
</dbReference>
<reference evidence="1 2" key="1">
    <citation type="submission" date="2016-05" db="EMBL/GenBank/DDBJ databases">
        <title>Bacillus thuringiensis and Bacillus weihenstephanensis as novel biocontrol agents of wilt causing Verticillium species.</title>
        <authorList>
            <person name="Hollensteiner J."/>
            <person name="Wemheuer F."/>
            <person name="Harting R."/>
            <person name="Kolarzyk A."/>
            <person name="Diaz-Valerio S."/>
            <person name="Poehlein A."/>
            <person name="Brzuszkiewicz E."/>
            <person name="Nesemann K."/>
            <person name="Braus-Stromeyer S."/>
            <person name="Braus G."/>
            <person name="Daniel R."/>
            <person name="Liesegang H."/>
        </authorList>
    </citation>
    <scope>NUCLEOTIDE SEQUENCE [LARGE SCALE GENOMIC DNA]</scope>
    <source>
        <strain evidence="1 2">GOE8</strain>
    </source>
</reference>
<sequence length="161" mass="19420">MHIWTLTNWEGYYNLEEESHRTGLRLKFDTDVDPEVRRAIKEFCKWLRREYFFPIRVPIYVKTLYKIKAMDGELVYGTFFGPFDRNEEPYIRISTGDYYDTVQKNGKDNALGCYLVTIAHELTHYFQWINDIKLTRIGYERQATAYSGYIIDEYKETREHP</sequence>
<protein>
    <submittedName>
        <fullName evidence="1">Uncharacterized protein</fullName>
    </submittedName>
</protein>
<organism evidence="1 2">
    <name type="scientific">Bacillus mycoides</name>
    <dbReference type="NCBI Taxonomy" id="1405"/>
    <lineage>
        <taxon>Bacteria</taxon>
        <taxon>Bacillati</taxon>
        <taxon>Bacillota</taxon>
        <taxon>Bacilli</taxon>
        <taxon>Bacillales</taxon>
        <taxon>Bacillaceae</taxon>
        <taxon>Bacillus</taxon>
        <taxon>Bacillus cereus group</taxon>
    </lineage>
</organism>
<proteinExistence type="predicted"/>
<comment type="caution">
    <text evidence="1">The sequence shown here is derived from an EMBL/GenBank/DDBJ whole genome shotgun (WGS) entry which is preliminary data.</text>
</comment>